<reference evidence="1" key="3">
    <citation type="submission" date="2025-09" db="UniProtKB">
        <authorList>
            <consortium name="Ensembl"/>
        </authorList>
    </citation>
    <scope>IDENTIFICATION</scope>
    <source>
        <strain evidence="1">Thorbecke</strain>
    </source>
</reference>
<dbReference type="STRING" id="9986.ENSOCUP00000028930"/>
<dbReference type="Ensembl" id="ENSOCUT00000039601.1">
    <property type="protein sequence ID" value="ENSOCUP00000028930.1"/>
    <property type="gene ID" value="ENSOCUG00000026950.2"/>
</dbReference>
<dbReference type="Proteomes" id="UP000001811">
    <property type="component" value="Unplaced"/>
</dbReference>
<dbReference type="PANTHER" id="PTHR31043">
    <property type="entry name" value="NEPHROCYSTIN-4"/>
    <property type="match status" value="1"/>
</dbReference>
<proteinExistence type="predicted"/>
<protein>
    <recommendedName>
        <fullName evidence="3">Nephrocystin 4</fullName>
    </recommendedName>
</protein>
<evidence type="ECO:0000313" key="2">
    <source>
        <dbReference type="Proteomes" id="UP000001811"/>
    </source>
</evidence>
<dbReference type="GO" id="GO:0097546">
    <property type="term" value="C:ciliary base"/>
    <property type="evidence" value="ECO:0007669"/>
    <property type="project" value="TreeGrafter"/>
</dbReference>
<dbReference type="Bgee" id="ENSOCUG00000026950">
    <property type="expression patterns" value="Expressed in adult mammalian kidney and 16 other cell types or tissues"/>
</dbReference>
<dbReference type="AlphaFoldDB" id="A0A5F9C7B7"/>
<evidence type="ECO:0008006" key="3">
    <source>
        <dbReference type="Google" id="ProtNLM"/>
    </source>
</evidence>
<dbReference type="GO" id="GO:0035869">
    <property type="term" value="C:ciliary transition zone"/>
    <property type="evidence" value="ECO:0007669"/>
    <property type="project" value="TreeGrafter"/>
</dbReference>
<evidence type="ECO:0000313" key="1">
    <source>
        <dbReference type="Ensembl" id="ENSOCUP00000028930.1"/>
    </source>
</evidence>
<dbReference type="GO" id="GO:0090090">
    <property type="term" value="P:negative regulation of canonical Wnt signaling pathway"/>
    <property type="evidence" value="ECO:0007669"/>
    <property type="project" value="InterPro"/>
</dbReference>
<dbReference type="GO" id="GO:1904491">
    <property type="term" value="P:protein localization to ciliary transition zone"/>
    <property type="evidence" value="ECO:0007669"/>
    <property type="project" value="TreeGrafter"/>
</dbReference>
<dbReference type="GO" id="GO:0036064">
    <property type="term" value="C:ciliary basal body"/>
    <property type="evidence" value="ECO:0007669"/>
    <property type="project" value="TreeGrafter"/>
</dbReference>
<keyword evidence="2" id="KW-1185">Reference proteome</keyword>
<organism evidence="1 2">
    <name type="scientific">Oryctolagus cuniculus</name>
    <name type="common">Rabbit</name>
    <dbReference type="NCBI Taxonomy" id="9986"/>
    <lineage>
        <taxon>Eukaryota</taxon>
        <taxon>Metazoa</taxon>
        <taxon>Chordata</taxon>
        <taxon>Craniata</taxon>
        <taxon>Vertebrata</taxon>
        <taxon>Euteleostomi</taxon>
        <taxon>Mammalia</taxon>
        <taxon>Eutheria</taxon>
        <taxon>Euarchontoglires</taxon>
        <taxon>Glires</taxon>
        <taxon>Lagomorpha</taxon>
        <taxon>Leporidae</taxon>
        <taxon>Oryctolagus</taxon>
    </lineage>
</organism>
<dbReference type="InterPro" id="IPR029775">
    <property type="entry name" value="NPHP4"/>
</dbReference>
<dbReference type="GeneTree" id="ENSGT00510000048827"/>
<reference evidence="1" key="2">
    <citation type="submission" date="2025-08" db="UniProtKB">
        <authorList>
            <consortium name="Ensembl"/>
        </authorList>
    </citation>
    <scope>IDENTIFICATION</scope>
    <source>
        <strain evidence="1">Thorbecke</strain>
    </source>
</reference>
<sequence>VSLPAPSQDCPARGLEVSCPLPQARRPPACSACQRSPAPASPGPGAAWRALCREMGTLARWHPGILAAGMRDWHEVFAHNVLVPPHPQRARQPVKESTAFQCVLKWLDGPLIRQGLLEVLSEVECHLRVSLFDVTYRHFFGRTWKSSVQPTKQLSRQPSRVVFNEPLYFHTSLNHPNIVAVVEVVAEGKKRDGAVQSLSCGFGLLRIFTNKPDSPSAASQDKRLKLYHGSPRALLHPLLQDPVEHNKHMTLMESCGLQYSLKPHPPLEPALHLLPENLLVSGLQRVPGLLPAHGDTGDALRKPRLQKCVTWFLDDVFFTLYPSLEKFEEELLDLLVSDHFREGGGTLEVRERRLHVGVHNGLGFVQRPQVVVLVPAMDVALTRSASFSRKLSSSSKSSSGSQALVLRSRLRLPEMVHQPAFVVIFQLEYVFHSPTGADAGGTGSAPSARGWPWRSPVEGPVWSAWKEAWSAVAPLSPFSLCMVMAQSAGRGSQVVE</sequence>
<dbReference type="GO" id="GO:0097730">
    <property type="term" value="C:non-motile cilium"/>
    <property type="evidence" value="ECO:0007669"/>
    <property type="project" value="InterPro"/>
</dbReference>
<accession>A0A5F9C7B7</accession>
<name>A0A5F9C7B7_RABIT</name>
<dbReference type="InParanoid" id="A0A5F9C7B7"/>
<reference evidence="1 2" key="1">
    <citation type="journal article" date="2011" name="Nature">
        <title>A high-resolution map of human evolutionary constraint using 29 mammals.</title>
        <authorList>
            <person name="Lindblad-Toh K."/>
            <person name="Garber M."/>
            <person name="Zuk O."/>
            <person name="Lin M.F."/>
            <person name="Parker B.J."/>
            <person name="Washietl S."/>
            <person name="Kheradpour P."/>
            <person name="Ernst J."/>
            <person name="Jordan G."/>
            <person name="Mauceli E."/>
            <person name="Ward L.D."/>
            <person name="Lowe C.B."/>
            <person name="Holloway A.K."/>
            <person name="Clamp M."/>
            <person name="Gnerre S."/>
            <person name="Alfoldi J."/>
            <person name="Beal K."/>
            <person name="Chang J."/>
            <person name="Clawson H."/>
            <person name="Cuff J."/>
            <person name="Di Palma F."/>
            <person name="Fitzgerald S."/>
            <person name="Flicek P."/>
            <person name="Guttman M."/>
            <person name="Hubisz M.J."/>
            <person name="Jaffe D.B."/>
            <person name="Jungreis I."/>
            <person name="Kent W.J."/>
            <person name="Kostka D."/>
            <person name="Lara M."/>
            <person name="Martins A.L."/>
            <person name="Massingham T."/>
            <person name="Moltke I."/>
            <person name="Raney B.J."/>
            <person name="Rasmussen M.D."/>
            <person name="Robinson J."/>
            <person name="Stark A."/>
            <person name="Vilella A.J."/>
            <person name="Wen J."/>
            <person name="Xie X."/>
            <person name="Zody M.C."/>
            <person name="Baldwin J."/>
            <person name="Bloom T."/>
            <person name="Chin C.W."/>
            <person name="Heiman D."/>
            <person name="Nicol R."/>
            <person name="Nusbaum C."/>
            <person name="Young S."/>
            <person name="Wilkinson J."/>
            <person name="Worley K.C."/>
            <person name="Kovar C.L."/>
            <person name="Muzny D.M."/>
            <person name="Gibbs R.A."/>
            <person name="Cree A."/>
            <person name="Dihn H.H."/>
            <person name="Fowler G."/>
            <person name="Jhangiani S."/>
            <person name="Joshi V."/>
            <person name="Lee S."/>
            <person name="Lewis L.R."/>
            <person name="Nazareth L.V."/>
            <person name="Okwuonu G."/>
            <person name="Santibanez J."/>
            <person name="Warren W.C."/>
            <person name="Mardis E.R."/>
            <person name="Weinstock G.M."/>
            <person name="Wilson R.K."/>
            <person name="Delehaunty K."/>
            <person name="Dooling D."/>
            <person name="Fronik C."/>
            <person name="Fulton L."/>
            <person name="Fulton B."/>
            <person name="Graves T."/>
            <person name="Minx P."/>
            <person name="Sodergren E."/>
            <person name="Birney E."/>
            <person name="Margulies E.H."/>
            <person name="Herrero J."/>
            <person name="Green E.D."/>
            <person name="Haussler D."/>
            <person name="Siepel A."/>
            <person name="Goldman N."/>
            <person name="Pollard K.S."/>
            <person name="Pedersen J.S."/>
            <person name="Lander E.S."/>
            <person name="Kellis M."/>
        </authorList>
    </citation>
    <scope>NUCLEOTIDE SEQUENCE [LARGE SCALE GENOMIC DNA]</scope>
    <source>
        <strain evidence="2">Thorbecke</strain>
    </source>
</reference>
<dbReference type="PANTHER" id="PTHR31043:SF3">
    <property type="entry name" value="NEPHROCYSTIN-4"/>
    <property type="match status" value="1"/>
</dbReference>